<feature type="signal peptide" evidence="8">
    <location>
        <begin position="1"/>
        <end position="17"/>
    </location>
</feature>
<dbReference type="STRING" id="1048983.EL17_20630"/>
<feature type="site" description="Important for catalytic activity, responsible for pKa modulation of the active site Glu and correct orientation of both the proton donor and substrate" evidence="6">
    <location>
        <position position="167"/>
    </location>
</feature>
<keyword evidence="3 7" id="KW-0378">Hydrolase</keyword>
<dbReference type="InterPro" id="IPR023296">
    <property type="entry name" value="Glyco_hydro_beta-prop_sf"/>
</dbReference>
<accession>A0A074KUG7</accession>
<comment type="caution">
    <text evidence="9">The sequence shown here is derived from an EMBL/GenBank/DDBJ whole genome shotgun (WGS) entry which is preliminary data.</text>
</comment>
<dbReference type="eggNOG" id="COG3507">
    <property type="taxonomic scope" value="Bacteria"/>
</dbReference>
<dbReference type="Gene3D" id="2.115.10.20">
    <property type="entry name" value="Glycosyl hydrolase domain, family 43"/>
    <property type="match status" value="1"/>
</dbReference>
<keyword evidence="8" id="KW-0732">Signal</keyword>
<evidence type="ECO:0000256" key="2">
    <source>
        <dbReference type="ARBA" id="ARBA00009865"/>
    </source>
</evidence>
<comment type="similarity">
    <text evidence="2 7">Belongs to the glycosyl hydrolase 43 family.</text>
</comment>
<evidence type="ECO:0000256" key="7">
    <source>
        <dbReference type="RuleBase" id="RU361187"/>
    </source>
</evidence>
<evidence type="ECO:0000256" key="5">
    <source>
        <dbReference type="PIRSR" id="PIRSR606710-1"/>
    </source>
</evidence>
<dbReference type="PANTHER" id="PTHR43301:SF3">
    <property type="entry name" value="ARABINAN ENDO-1,5-ALPHA-L-ARABINOSIDASE A-RELATED"/>
    <property type="match status" value="1"/>
</dbReference>
<dbReference type="SUPFAM" id="SSF75005">
    <property type="entry name" value="Arabinanase/levansucrase/invertase"/>
    <property type="match status" value="1"/>
</dbReference>
<gene>
    <name evidence="9" type="ORF">EL17_20630</name>
</gene>
<evidence type="ECO:0000256" key="1">
    <source>
        <dbReference type="ARBA" id="ARBA00004834"/>
    </source>
</evidence>
<dbReference type="AlphaFoldDB" id="A0A074KUG7"/>
<dbReference type="Proteomes" id="UP000027821">
    <property type="component" value="Unassembled WGS sequence"/>
</dbReference>
<protein>
    <submittedName>
        <fullName evidence="9">Arabinan endo-1,5-alpha-L-arabinosidase</fullName>
    </submittedName>
</protein>
<dbReference type="EMBL" id="JMIH01000034">
    <property type="protein sequence ID" value="KEO71925.1"/>
    <property type="molecule type" value="Genomic_DNA"/>
</dbReference>
<dbReference type="InterPro" id="IPR050727">
    <property type="entry name" value="GH43_arabinanases"/>
</dbReference>
<dbReference type="Pfam" id="PF04616">
    <property type="entry name" value="Glyco_hydro_43"/>
    <property type="match status" value="1"/>
</dbReference>
<dbReference type="PROSITE" id="PS51257">
    <property type="entry name" value="PROKAR_LIPOPROTEIN"/>
    <property type="match status" value="1"/>
</dbReference>
<feature type="active site" description="Proton acceptor" evidence="5">
    <location>
        <position position="50"/>
    </location>
</feature>
<keyword evidence="10" id="KW-1185">Reference proteome</keyword>
<proteinExistence type="inferred from homology"/>
<evidence type="ECO:0000256" key="4">
    <source>
        <dbReference type="ARBA" id="ARBA00023295"/>
    </source>
</evidence>
<dbReference type="PANTHER" id="PTHR43301">
    <property type="entry name" value="ARABINAN ENDO-1,5-ALPHA-L-ARABINOSIDASE"/>
    <property type="match status" value="1"/>
</dbReference>
<reference evidence="9 10" key="1">
    <citation type="submission" date="2014-04" db="EMBL/GenBank/DDBJ databases">
        <title>Characterization and application of a salt tolerant electro-active bacterium.</title>
        <authorList>
            <person name="Yang L."/>
            <person name="Wei S."/>
            <person name="Tay Q.X.M."/>
        </authorList>
    </citation>
    <scope>NUCLEOTIDE SEQUENCE [LARGE SCALE GENOMIC DNA]</scope>
    <source>
        <strain evidence="9 10">LY1</strain>
    </source>
</reference>
<name>A0A074KUG7_9BACT</name>
<evidence type="ECO:0000256" key="6">
    <source>
        <dbReference type="PIRSR" id="PIRSR606710-2"/>
    </source>
</evidence>
<evidence type="ECO:0000313" key="10">
    <source>
        <dbReference type="Proteomes" id="UP000027821"/>
    </source>
</evidence>
<dbReference type="GO" id="GO:0004553">
    <property type="term" value="F:hydrolase activity, hydrolyzing O-glycosyl compounds"/>
    <property type="evidence" value="ECO:0007669"/>
    <property type="project" value="InterPro"/>
</dbReference>
<evidence type="ECO:0000313" key="9">
    <source>
        <dbReference type="EMBL" id="KEO71925.1"/>
    </source>
</evidence>
<comment type="pathway">
    <text evidence="1">Glycan metabolism; L-arabinan degradation.</text>
</comment>
<sequence length="352" mass="38897">MKSLINIYCLFVPILLAASCQESNEGNPDVDLPEQENTYINPVFSPVLADPTVVKSNGYFYAYGTEDNWGNEGGHKLVPIIRSKNLVNWEFVRNAFQVKPNWKNAGGIWAPDVTQVGEEYYMYYSYSTWGDPDAGIGLAIASGPEGPFIDQGKLFLSSEIGVENSIDPFYIEDDGKKFLFWGSFHGIYAIELSADGKSVEGEKVHIGHTHLEAAYVYKKDGAYFFFGSEGSCCEGANSTYQVRVGKSNNLLGPYLDKGGNSIADGNHGEIILRSNSVNYGFAGPGHNAEIMVDDEGTEWLLYHAIPKNNPRLDNGTNRRPLMLDKLIWRDGYPTIQGQEPSVTSQKAPAFND</sequence>
<feature type="chain" id="PRO_5001695417" evidence="8">
    <location>
        <begin position="18"/>
        <end position="352"/>
    </location>
</feature>
<dbReference type="OrthoDB" id="9801455at2"/>
<evidence type="ECO:0000256" key="3">
    <source>
        <dbReference type="ARBA" id="ARBA00022801"/>
    </source>
</evidence>
<dbReference type="CDD" id="cd18616">
    <property type="entry name" value="GH43_ABN-like"/>
    <property type="match status" value="1"/>
</dbReference>
<dbReference type="RefSeq" id="WP_035078932.1">
    <property type="nucleotide sequence ID" value="NZ_JMIH01000034.1"/>
</dbReference>
<evidence type="ECO:0000256" key="8">
    <source>
        <dbReference type="SAM" id="SignalP"/>
    </source>
</evidence>
<dbReference type="InterPro" id="IPR006710">
    <property type="entry name" value="Glyco_hydro_43"/>
</dbReference>
<keyword evidence="4 7" id="KW-0326">Glycosidase</keyword>
<organism evidence="9 10">
    <name type="scientific">Anditalea andensis</name>
    <dbReference type="NCBI Taxonomy" id="1048983"/>
    <lineage>
        <taxon>Bacteria</taxon>
        <taxon>Pseudomonadati</taxon>
        <taxon>Bacteroidota</taxon>
        <taxon>Cytophagia</taxon>
        <taxon>Cytophagales</taxon>
        <taxon>Cytophagaceae</taxon>
        <taxon>Anditalea</taxon>
    </lineage>
</organism>
<feature type="active site" description="Proton donor" evidence="5">
    <location>
        <position position="212"/>
    </location>
</feature>
<dbReference type="GO" id="GO:0005975">
    <property type="term" value="P:carbohydrate metabolic process"/>
    <property type="evidence" value="ECO:0007669"/>
    <property type="project" value="InterPro"/>
</dbReference>